<gene>
    <name evidence="1" type="ORF">L0M14_25415</name>
</gene>
<accession>A0ABY3SH97</accession>
<dbReference type="EMBL" id="CP090978">
    <property type="protein sequence ID" value="UJF32878.1"/>
    <property type="molecule type" value="Genomic_DNA"/>
</dbReference>
<keyword evidence="2" id="KW-1185">Reference proteome</keyword>
<proteinExistence type="predicted"/>
<dbReference type="RefSeq" id="WP_235119221.1">
    <property type="nucleotide sequence ID" value="NZ_CP090978.1"/>
</dbReference>
<sequence length="106" mass="12248">MSILPKKKLEAVRSTRRVAIVLRDQDAVGVVYAEIKGQLPARDRLLEAIKSIENGEIYSDQDCTQLIDEEYIEVFRRKGAKIIDRDFVFLIERKYAEDHIVSVKLV</sequence>
<dbReference type="Proteomes" id="UP001649230">
    <property type="component" value="Chromosome"/>
</dbReference>
<organism evidence="1 2">
    <name type="scientific">Paenibacillus hexagrammi</name>
    <dbReference type="NCBI Taxonomy" id="2908839"/>
    <lineage>
        <taxon>Bacteria</taxon>
        <taxon>Bacillati</taxon>
        <taxon>Bacillota</taxon>
        <taxon>Bacilli</taxon>
        <taxon>Bacillales</taxon>
        <taxon>Paenibacillaceae</taxon>
        <taxon>Paenibacillus</taxon>
    </lineage>
</organism>
<evidence type="ECO:0000313" key="2">
    <source>
        <dbReference type="Proteomes" id="UP001649230"/>
    </source>
</evidence>
<name>A0ABY3SH97_9BACL</name>
<reference evidence="1 2" key="1">
    <citation type="journal article" date="2024" name="Int. J. Syst. Evol. Microbiol.">
        <title>Paenibacillus hexagrammi sp. nov., a novel bacterium isolated from the gut content of Hexagrammos agrammus.</title>
        <authorList>
            <person name="Jung H.K."/>
            <person name="Kim D.G."/>
            <person name="Zin H."/>
            <person name="Park J."/>
            <person name="Jung H."/>
            <person name="Kim Y.O."/>
            <person name="Kong H.J."/>
            <person name="Kim J.W."/>
            <person name="Kim Y.S."/>
        </authorList>
    </citation>
    <scope>NUCLEOTIDE SEQUENCE [LARGE SCALE GENOMIC DNA]</scope>
    <source>
        <strain evidence="1 2">YPD9-1</strain>
    </source>
</reference>
<evidence type="ECO:0000313" key="1">
    <source>
        <dbReference type="EMBL" id="UJF32878.1"/>
    </source>
</evidence>
<protein>
    <submittedName>
        <fullName evidence="1">Uncharacterized protein</fullName>
    </submittedName>
</protein>